<reference evidence="5 6" key="1">
    <citation type="submission" date="2018-06" db="EMBL/GenBank/DDBJ databases">
        <title>Genomic Encyclopedia of Type Strains, Phase IV (KMG-IV): sequencing the most valuable type-strain genomes for metagenomic binning, comparative biology and taxonomic classification.</title>
        <authorList>
            <person name="Goeker M."/>
        </authorList>
    </citation>
    <scope>NUCLEOTIDE SEQUENCE [LARGE SCALE GENOMIC DNA]</scope>
    <source>
        <strain evidence="5 6">DSM 24875</strain>
    </source>
</reference>
<evidence type="ECO:0000259" key="4">
    <source>
        <dbReference type="Pfam" id="PF25963"/>
    </source>
</evidence>
<dbReference type="GO" id="GO:0055085">
    <property type="term" value="P:transmembrane transport"/>
    <property type="evidence" value="ECO:0007669"/>
    <property type="project" value="InterPro"/>
</dbReference>
<feature type="domain" description="p-hydroxybenzoic acid efflux pump subunit AaeA-like beta-barrel" evidence="4">
    <location>
        <begin position="328"/>
        <end position="417"/>
    </location>
</feature>
<evidence type="ECO:0000313" key="5">
    <source>
        <dbReference type="EMBL" id="RBP15788.1"/>
    </source>
</evidence>
<keyword evidence="6" id="KW-1185">Reference proteome</keyword>
<dbReference type="Gene3D" id="1.10.287.470">
    <property type="entry name" value="Helix hairpin bin"/>
    <property type="match status" value="1"/>
</dbReference>
<dbReference type="PANTHER" id="PTHR30386">
    <property type="entry name" value="MEMBRANE FUSION SUBUNIT OF EMRAB-TOLC MULTIDRUG EFFLUX PUMP"/>
    <property type="match status" value="1"/>
</dbReference>
<keyword evidence="3" id="KW-0472">Membrane</keyword>
<dbReference type="EMBL" id="QNRK01000007">
    <property type="protein sequence ID" value="RBP15788.1"/>
    <property type="molecule type" value="Genomic_DNA"/>
</dbReference>
<dbReference type="PANTHER" id="PTHR30386:SF24">
    <property type="entry name" value="MULTIDRUG RESISTANCE EFFLUX PUMP"/>
    <property type="match status" value="1"/>
</dbReference>
<dbReference type="Proteomes" id="UP000253529">
    <property type="component" value="Unassembled WGS sequence"/>
</dbReference>
<evidence type="ECO:0000256" key="2">
    <source>
        <dbReference type="SAM" id="MobiDB-lite"/>
    </source>
</evidence>
<organism evidence="5 6">
    <name type="scientific">Roseiarcus fermentans</name>
    <dbReference type="NCBI Taxonomy" id="1473586"/>
    <lineage>
        <taxon>Bacteria</taxon>
        <taxon>Pseudomonadati</taxon>
        <taxon>Pseudomonadota</taxon>
        <taxon>Alphaproteobacteria</taxon>
        <taxon>Hyphomicrobiales</taxon>
        <taxon>Roseiarcaceae</taxon>
        <taxon>Roseiarcus</taxon>
    </lineage>
</organism>
<feature type="compositionally biased region" description="Basic and acidic residues" evidence="2">
    <location>
        <begin position="1"/>
        <end position="10"/>
    </location>
</feature>
<protein>
    <submittedName>
        <fullName evidence="5">Membrane fusion protein (Multidrug efflux system)</fullName>
    </submittedName>
</protein>
<comment type="caution">
    <text evidence="5">The sequence shown here is derived from an EMBL/GenBank/DDBJ whole genome shotgun (WGS) entry which is preliminary data.</text>
</comment>
<dbReference type="Gene3D" id="2.40.30.170">
    <property type="match status" value="1"/>
</dbReference>
<dbReference type="AlphaFoldDB" id="A0A366FMC7"/>
<evidence type="ECO:0000256" key="3">
    <source>
        <dbReference type="SAM" id="Phobius"/>
    </source>
</evidence>
<dbReference type="InterPro" id="IPR058634">
    <property type="entry name" value="AaeA-lik-b-barrel"/>
</dbReference>
<feature type="compositionally biased region" description="Basic and acidic residues" evidence="2">
    <location>
        <begin position="48"/>
        <end position="65"/>
    </location>
</feature>
<accession>A0A366FMC7</accession>
<keyword evidence="3" id="KW-1133">Transmembrane helix</keyword>
<feature type="coiled-coil region" evidence="1">
    <location>
        <begin position="247"/>
        <end position="274"/>
    </location>
</feature>
<keyword evidence="3" id="KW-0812">Transmembrane</keyword>
<dbReference type="Gene3D" id="2.40.50.100">
    <property type="match status" value="1"/>
</dbReference>
<feature type="transmembrane region" description="Helical" evidence="3">
    <location>
        <begin position="88"/>
        <end position="109"/>
    </location>
</feature>
<dbReference type="Pfam" id="PF25963">
    <property type="entry name" value="Beta-barrel_AAEA"/>
    <property type="match status" value="1"/>
</dbReference>
<keyword evidence="1" id="KW-0175">Coiled coil</keyword>
<proteinExistence type="predicted"/>
<sequence length="441" mass="45811">MRNDGDRDRSVGMALNTLRPAQRTEAPAAGGATGRALDGPAADAALEAPRREESPGDDRPGRRTEPLAVPAAPQEPPAAATGRRGRRWTLVVGGLFAAAFAGSAGVLYLDHSGRFQSTDDAFFAARQFAIAPKVAGYVVEVPVSDNQHVMAGDPIARLDERDYRNAVALAEAQVAAAEAGVRTVDAQLSAQRAQIDAAQAQVAQAQAALVFAGQQADRYQQLAKSGSGAVMNAQQSSSQFGQQQAGVEAAEATLKLAQRQVDTLNAQRATAEASLAQGRAQLDQARLNLSYTTVTAAQPGRVVALSAAVGQLAQPGAALAMIVPDGIWVAANFKETQLAAMRPGQPVEIAIDAYPGRSLHGHVDSVQPGSGTAFSLLPAENATGNYVKIVQRVPVKVTVDDLPADLTLGLGMSVTPTVRTDPAPSLIERLTAAAVRFGGLR</sequence>
<feature type="coiled-coil region" evidence="1">
    <location>
        <begin position="181"/>
        <end position="215"/>
    </location>
</feature>
<evidence type="ECO:0000313" key="6">
    <source>
        <dbReference type="Proteomes" id="UP000253529"/>
    </source>
</evidence>
<name>A0A366FMC7_9HYPH</name>
<dbReference type="InterPro" id="IPR050739">
    <property type="entry name" value="MFP"/>
</dbReference>
<evidence type="ECO:0000256" key="1">
    <source>
        <dbReference type="SAM" id="Coils"/>
    </source>
</evidence>
<feature type="compositionally biased region" description="Low complexity" evidence="2">
    <location>
        <begin position="66"/>
        <end position="82"/>
    </location>
</feature>
<gene>
    <name evidence="5" type="ORF">DFR50_10758</name>
</gene>
<feature type="region of interest" description="Disordered" evidence="2">
    <location>
        <begin position="1"/>
        <end position="84"/>
    </location>
</feature>
<dbReference type="SUPFAM" id="SSF111369">
    <property type="entry name" value="HlyD-like secretion proteins"/>
    <property type="match status" value="2"/>
</dbReference>